<sequence>MLDRRRVRADRVVERQRTVDDRAADLAAIGHFAERGGVERRGDFRGDGFQRGQHRHFRQRNTQRVREFDCVAHDIGFLFQRRENIDGRVRDEQRLRIARHIHDENVTQTPFGADAGVLADHFLQQFIRVQAAFHQRVRCAGAHQFDGFRGGRVTMRRVDHAAGSQIDFERRRQTTDADFRPSSCRPSTPRRRNGRMHSREIRSKIRGVSATRGVQWFSRSTNPDSA</sequence>
<organism evidence="2 3">
    <name type="scientific">Paraburkholderia bryophila</name>
    <dbReference type="NCBI Taxonomy" id="420952"/>
    <lineage>
        <taxon>Bacteria</taxon>
        <taxon>Pseudomonadati</taxon>
        <taxon>Pseudomonadota</taxon>
        <taxon>Betaproteobacteria</taxon>
        <taxon>Burkholderiales</taxon>
        <taxon>Burkholderiaceae</taxon>
        <taxon>Paraburkholderia</taxon>
    </lineage>
</organism>
<comment type="caution">
    <text evidence="2">The sequence shown here is derived from an EMBL/GenBank/DDBJ whole genome shotgun (WGS) entry which is preliminary data.</text>
</comment>
<evidence type="ECO:0000256" key="1">
    <source>
        <dbReference type="SAM" id="MobiDB-lite"/>
    </source>
</evidence>
<accession>A0A329CUF5</accession>
<dbReference type="Proteomes" id="UP000248918">
    <property type="component" value="Unassembled WGS sequence"/>
</dbReference>
<gene>
    <name evidence="2" type="ORF">BX591_103316</name>
</gene>
<feature type="region of interest" description="Disordered" evidence="1">
    <location>
        <begin position="169"/>
        <end position="199"/>
    </location>
</feature>
<protein>
    <submittedName>
        <fullName evidence="2">Uncharacterized protein</fullName>
    </submittedName>
</protein>
<proteinExistence type="predicted"/>
<dbReference type="EMBL" id="QLTK01000003">
    <property type="protein sequence ID" value="RAS37462.1"/>
    <property type="molecule type" value="Genomic_DNA"/>
</dbReference>
<evidence type="ECO:0000313" key="2">
    <source>
        <dbReference type="EMBL" id="RAS37462.1"/>
    </source>
</evidence>
<evidence type="ECO:0000313" key="3">
    <source>
        <dbReference type="Proteomes" id="UP000248918"/>
    </source>
</evidence>
<reference evidence="2 3" key="1">
    <citation type="submission" date="2018-06" db="EMBL/GenBank/DDBJ databases">
        <title>Genomic Encyclopedia of Type Strains, Phase III (KMG-III): the genomes of soil and plant-associated and newly described type strains.</title>
        <authorList>
            <person name="Whitman W."/>
        </authorList>
    </citation>
    <scope>NUCLEOTIDE SEQUENCE [LARGE SCALE GENOMIC DNA]</scope>
    <source>
        <strain evidence="2 3">LMG 23644</strain>
    </source>
</reference>
<feature type="compositionally biased region" description="Basic and acidic residues" evidence="1">
    <location>
        <begin position="169"/>
        <end position="179"/>
    </location>
</feature>
<name>A0A329CUF5_9BURK</name>
<dbReference type="AlphaFoldDB" id="A0A329CUF5"/>